<proteinExistence type="predicted"/>
<dbReference type="Proteomes" id="UP000240883">
    <property type="component" value="Unassembled WGS sequence"/>
</dbReference>
<feature type="compositionally biased region" description="Polar residues" evidence="1">
    <location>
        <begin position="294"/>
        <end position="311"/>
    </location>
</feature>
<accession>A0A2T2NPB0</accession>
<name>A0A2T2NPB0_CORCC</name>
<dbReference type="EMBL" id="KZ678135">
    <property type="protein sequence ID" value="PSN67275.1"/>
    <property type="molecule type" value="Genomic_DNA"/>
</dbReference>
<feature type="compositionally biased region" description="Basic and acidic residues" evidence="1">
    <location>
        <begin position="312"/>
        <end position="321"/>
    </location>
</feature>
<protein>
    <submittedName>
        <fullName evidence="2">Uncharacterized protein</fullName>
    </submittedName>
</protein>
<sequence length="514" mass="58649">MEDLRRALSIESTSRELIFTSNISKCIYNRPVRQALGFREAKTGKGCPVFFSKPVGELYRCIEKLVREKLQFTNQDELHTAWNEGHYQADIWHLLSKFGMQIWGEAMDVRRPQSNPESPLLIVGESDFYKTNLFYDLGNHRAYIALQLEHLLFIRAKTNFYNRRKNDLGTVNDHSQKGKADTRIVALHMPPDKLLTLDLESSLRQPAKRKHHPDAHEDLAYRSRDRQAVDSSDGDSEGENQPLYLRRNTQPQSTVPNMLPSQPDISTVPNGTRRGYDDRQIHLDTVQRRHFETQHQPTSSPLSSPRETTPSENRDAARDIGEQGQNEIPMGDQARMRRGLRAMLLGELYGIAHPQPTGALDRCDKSAQLDQSLAALWKMEKEETIREQGKEQYSKLEEALEHWLECRCTIMTLGRAANAHYNENAPLPALTYDEWIGRLGSRDAVAQLELQLIGLQARVEATADTRGLAARLAAVLACVTKHPLGARNYEQSVADFSKKMFAWGADFQMLQHRR</sequence>
<dbReference type="OrthoDB" id="3769987at2759"/>
<feature type="region of interest" description="Disordered" evidence="1">
    <location>
        <begin position="289"/>
        <end position="328"/>
    </location>
</feature>
<evidence type="ECO:0000313" key="2">
    <source>
        <dbReference type="EMBL" id="PSN67275.1"/>
    </source>
</evidence>
<gene>
    <name evidence="2" type="ORF">BS50DRAFT_676863</name>
</gene>
<feature type="compositionally biased region" description="Polar residues" evidence="1">
    <location>
        <begin position="247"/>
        <end position="270"/>
    </location>
</feature>
<reference evidence="2 3" key="1">
    <citation type="journal article" date="2018" name="Front. Microbiol.">
        <title>Genome-Wide Analysis of Corynespora cassiicola Leaf Fall Disease Putative Effectors.</title>
        <authorList>
            <person name="Lopez D."/>
            <person name="Ribeiro S."/>
            <person name="Label P."/>
            <person name="Fumanal B."/>
            <person name="Venisse J.S."/>
            <person name="Kohler A."/>
            <person name="de Oliveira R.R."/>
            <person name="Labutti K."/>
            <person name="Lipzen A."/>
            <person name="Lail K."/>
            <person name="Bauer D."/>
            <person name="Ohm R.A."/>
            <person name="Barry K.W."/>
            <person name="Spatafora J."/>
            <person name="Grigoriev I.V."/>
            <person name="Martin F.M."/>
            <person name="Pujade-Renaud V."/>
        </authorList>
    </citation>
    <scope>NUCLEOTIDE SEQUENCE [LARGE SCALE GENOMIC DNA]</scope>
    <source>
        <strain evidence="2 3">Philippines</strain>
    </source>
</reference>
<organism evidence="2 3">
    <name type="scientific">Corynespora cassiicola Philippines</name>
    <dbReference type="NCBI Taxonomy" id="1448308"/>
    <lineage>
        <taxon>Eukaryota</taxon>
        <taxon>Fungi</taxon>
        <taxon>Dikarya</taxon>
        <taxon>Ascomycota</taxon>
        <taxon>Pezizomycotina</taxon>
        <taxon>Dothideomycetes</taxon>
        <taxon>Pleosporomycetidae</taxon>
        <taxon>Pleosporales</taxon>
        <taxon>Corynesporascaceae</taxon>
        <taxon>Corynespora</taxon>
    </lineage>
</organism>
<keyword evidence="3" id="KW-1185">Reference proteome</keyword>
<dbReference type="AlphaFoldDB" id="A0A2T2NPB0"/>
<evidence type="ECO:0000256" key="1">
    <source>
        <dbReference type="SAM" id="MobiDB-lite"/>
    </source>
</evidence>
<feature type="region of interest" description="Disordered" evidence="1">
    <location>
        <begin position="204"/>
        <end position="276"/>
    </location>
</feature>
<feature type="compositionally biased region" description="Basic and acidic residues" evidence="1">
    <location>
        <begin position="214"/>
        <end position="228"/>
    </location>
</feature>
<evidence type="ECO:0000313" key="3">
    <source>
        <dbReference type="Proteomes" id="UP000240883"/>
    </source>
</evidence>